<evidence type="ECO:0000256" key="15">
    <source>
        <dbReference type="ARBA" id="ARBA00047899"/>
    </source>
</evidence>
<dbReference type="Proteomes" id="UP000823388">
    <property type="component" value="Chromosome 8K"/>
</dbReference>
<feature type="transmembrane region" description="Helical" evidence="17">
    <location>
        <begin position="6"/>
        <end position="30"/>
    </location>
</feature>
<sequence length="398" mass="44899">MSGPKSKLWVMAVVIPLMAVLICFIFCFGWNRRHKKGNWSLKDTLKVNVHQDEELELGIEESNSVFTFFNFSQILEATKNFSVENKLGQGGLGPVYKGQFPDGLEIAVKRLASHSGQGYSEFKNEVRLIAKLQHRNLVRLLGCCTQGEEKMLVYEYLPNKSLDFFIFDETRRTLLGWNKRLMIIEGTAQGLLYLHKHSRLRIIHRDVKASNILLDSEMNPKISDFGLAKMFSSNDTEGNTKRVVGTYGYMAPEYASEGLYSIKSDVFSFGVLILEIITGKRNSGFHQHGDFLNLLGYAWQLWCEGTWLELVDASLVADSHQTLEMMRCINIALLSVQENAADRPTMSDVVAMLSSTSMVLPEPKHPAYFHVRMAKEEALASAEPCSANDVTISRPQGR</sequence>
<comment type="catalytic activity">
    <reaction evidence="15">
        <text>L-threonyl-[protein] + ATP = O-phospho-L-threonyl-[protein] + ADP + H(+)</text>
        <dbReference type="Rhea" id="RHEA:46608"/>
        <dbReference type="Rhea" id="RHEA-COMP:11060"/>
        <dbReference type="Rhea" id="RHEA-COMP:11605"/>
        <dbReference type="ChEBI" id="CHEBI:15378"/>
        <dbReference type="ChEBI" id="CHEBI:30013"/>
        <dbReference type="ChEBI" id="CHEBI:30616"/>
        <dbReference type="ChEBI" id="CHEBI:61977"/>
        <dbReference type="ChEBI" id="CHEBI:456216"/>
        <dbReference type="EC" id="2.7.11.1"/>
    </reaction>
</comment>
<keyword evidence="20" id="KW-1185">Reference proteome</keyword>
<evidence type="ECO:0000256" key="11">
    <source>
        <dbReference type="ARBA" id="ARBA00022989"/>
    </source>
</evidence>
<evidence type="ECO:0000256" key="1">
    <source>
        <dbReference type="ARBA" id="ARBA00004167"/>
    </source>
</evidence>
<keyword evidence="13" id="KW-1015">Disulfide bond</keyword>
<dbReference type="FunFam" id="3.30.200.20:FF:000195">
    <property type="entry name" value="G-type lectin S-receptor-like serine/threonine-protein kinase"/>
    <property type="match status" value="1"/>
</dbReference>
<dbReference type="InterPro" id="IPR008271">
    <property type="entry name" value="Ser/Thr_kinase_AS"/>
</dbReference>
<comment type="catalytic activity">
    <reaction evidence="16">
        <text>L-seryl-[protein] + ATP = O-phospho-L-seryl-[protein] + ADP + H(+)</text>
        <dbReference type="Rhea" id="RHEA:17989"/>
        <dbReference type="Rhea" id="RHEA-COMP:9863"/>
        <dbReference type="Rhea" id="RHEA-COMP:11604"/>
        <dbReference type="ChEBI" id="CHEBI:15378"/>
        <dbReference type="ChEBI" id="CHEBI:29999"/>
        <dbReference type="ChEBI" id="CHEBI:30616"/>
        <dbReference type="ChEBI" id="CHEBI:83421"/>
        <dbReference type="ChEBI" id="CHEBI:456216"/>
        <dbReference type="EC" id="2.7.11.1"/>
    </reaction>
</comment>
<keyword evidence="11 17" id="KW-1133">Transmembrane helix</keyword>
<proteinExistence type="predicted"/>
<evidence type="ECO:0000256" key="7">
    <source>
        <dbReference type="ARBA" id="ARBA00022737"/>
    </source>
</evidence>
<dbReference type="GO" id="GO:0005886">
    <property type="term" value="C:plasma membrane"/>
    <property type="evidence" value="ECO:0007669"/>
    <property type="project" value="TreeGrafter"/>
</dbReference>
<evidence type="ECO:0000256" key="6">
    <source>
        <dbReference type="ARBA" id="ARBA00022729"/>
    </source>
</evidence>
<dbReference type="EMBL" id="CM029051">
    <property type="protein sequence ID" value="KAG2563278.1"/>
    <property type="molecule type" value="Genomic_DNA"/>
</dbReference>
<keyword evidence="7" id="KW-0677">Repeat</keyword>
<evidence type="ECO:0000256" key="13">
    <source>
        <dbReference type="ARBA" id="ARBA00023157"/>
    </source>
</evidence>
<evidence type="ECO:0000256" key="8">
    <source>
        <dbReference type="ARBA" id="ARBA00022741"/>
    </source>
</evidence>
<keyword evidence="4" id="KW-0808">Transferase</keyword>
<dbReference type="GO" id="GO:0005524">
    <property type="term" value="F:ATP binding"/>
    <property type="evidence" value="ECO:0007669"/>
    <property type="project" value="UniProtKB-KW"/>
</dbReference>
<evidence type="ECO:0000256" key="14">
    <source>
        <dbReference type="ARBA" id="ARBA00023180"/>
    </source>
</evidence>
<keyword evidence="5 17" id="KW-0812">Transmembrane</keyword>
<dbReference type="Gene3D" id="3.30.200.20">
    <property type="entry name" value="Phosphorylase Kinase, domain 1"/>
    <property type="match status" value="1"/>
</dbReference>
<dbReference type="GO" id="GO:0004674">
    <property type="term" value="F:protein serine/threonine kinase activity"/>
    <property type="evidence" value="ECO:0007669"/>
    <property type="project" value="UniProtKB-KW"/>
</dbReference>
<dbReference type="Pfam" id="PF07714">
    <property type="entry name" value="PK_Tyr_Ser-Thr"/>
    <property type="match status" value="1"/>
</dbReference>
<dbReference type="FunFam" id="1.10.510.10:FF:000129">
    <property type="entry name" value="cysteine-rich receptor-like protein kinase 10"/>
    <property type="match status" value="1"/>
</dbReference>
<evidence type="ECO:0000256" key="4">
    <source>
        <dbReference type="ARBA" id="ARBA00022679"/>
    </source>
</evidence>
<evidence type="ECO:0000313" key="20">
    <source>
        <dbReference type="Proteomes" id="UP000823388"/>
    </source>
</evidence>
<dbReference type="PROSITE" id="PS50011">
    <property type="entry name" value="PROTEIN_KINASE_DOM"/>
    <property type="match status" value="1"/>
</dbReference>
<keyword evidence="6" id="KW-0732">Signal</keyword>
<keyword evidence="10" id="KW-0067">ATP-binding</keyword>
<protein>
    <recommendedName>
        <fullName evidence="2">non-specific serine/threonine protein kinase</fullName>
        <ecNumber evidence="2">2.7.11.1</ecNumber>
    </recommendedName>
</protein>
<evidence type="ECO:0000313" key="19">
    <source>
        <dbReference type="EMBL" id="KAG2563278.1"/>
    </source>
</evidence>
<name>A0A8T0PQS0_PANVG</name>
<dbReference type="PROSITE" id="PS00108">
    <property type="entry name" value="PROTEIN_KINASE_ST"/>
    <property type="match status" value="1"/>
</dbReference>
<evidence type="ECO:0000259" key="18">
    <source>
        <dbReference type="PROSITE" id="PS50011"/>
    </source>
</evidence>
<dbReference type="InterPro" id="IPR000719">
    <property type="entry name" value="Prot_kinase_dom"/>
</dbReference>
<gene>
    <name evidence="19" type="ORF">PVAP13_8KG314208</name>
</gene>
<evidence type="ECO:0000256" key="10">
    <source>
        <dbReference type="ARBA" id="ARBA00022840"/>
    </source>
</evidence>
<dbReference type="SMART" id="SM00220">
    <property type="entry name" value="S_TKc"/>
    <property type="match status" value="1"/>
</dbReference>
<keyword evidence="3" id="KW-0723">Serine/threonine-protein kinase</keyword>
<keyword evidence="9" id="KW-0418">Kinase</keyword>
<comment type="subcellular location">
    <subcellularLocation>
        <location evidence="1">Membrane</location>
        <topology evidence="1">Single-pass membrane protein</topology>
    </subcellularLocation>
</comment>
<evidence type="ECO:0000256" key="2">
    <source>
        <dbReference type="ARBA" id="ARBA00012513"/>
    </source>
</evidence>
<dbReference type="PANTHER" id="PTHR27002:SF76">
    <property type="entry name" value="OS10G0136400 PROTEIN"/>
    <property type="match status" value="1"/>
</dbReference>
<dbReference type="CDD" id="cd14066">
    <property type="entry name" value="STKc_IRAK"/>
    <property type="match status" value="1"/>
</dbReference>
<evidence type="ECO:0000256" key="17">
    <source>
        <dbReference type="SAM" id="Phobius"/>
    </source>
</evidence>
<dbReference type="OrthoDB" id="4062651at2759"/>
<keyword evidence="12 17" id="KW-0472">Membrane</keyword>
<dbReference type="InterPro" id="IPR011009">
    <property type="entry name" value="Kinase-like_dom_sf"/>
</dbReference>
<evidence type="ECO:0000256" key="9">
    <source>
        <dbReference type="ARBA" id="ARBA00022777"/>
    </source>
</evidence>
<dbReference type="PANTHER" id="PTHR27002">
    <property type="entry name" value="RECEPTOR-LIKE SERINE/THREONINE-PROTEIN KINASE SD1-8"/>
    <property type="match status" value="1"/>
</dbReference>
<evidence type="ECO:0000256" key="16">
    <source>
        <dbReference type="ARBA" id="ARBA00048679"/>
    </source>
</evidence>
<evidence type="ECO:0000256" key="5">
    <source>
        <dbReference type="ARBA" id="ARBA00022692"/>
    </source>
</evidence>
<dbReference type="Gene3D" id="1.10.510.10">
    <property type="entry name" value="Transferase(Phosphotransferase) domain 1"/>
    <property type="match status" value="1"/>
</dbReference>
<dbReference type="InterPro" id="IPR001245">
    <property type="entry name" value="Ser-Thr/Tyr_kinase_cat_dom"/>
</dbReference>
<dbReference type="GO" id="GO:0006950">
    <property type="term" value="P:response to stress"/>
    <property type="evidence" value="ECO:0007669"/>
    <property type="project" value="UniProtKB-ARBA"/>
</dbReference>
<dbReference type="EC" id="2.7.11.1" evidence="2"/>
<reference evidence="19" key="1">
    <citation type="submission" date="2020-05" db="EMBL/GenBank/DDBJ databases">
        <title>WGS assembly of Panicum virgatum.</title>
        <authorList>
            <person name="Lovell J.T."/>
            <person name="Jenkins J."/>
            <person name="Shu S."/>
            <person name="Juenger T.E."/>
            <person name="Schmutz J."/>
        </authorList>
    </citation>
    <scope>NUCLEOTIDE SEQUENCE</scope>
    <source>
        <strain evidence="19">AP13</strain>
    </source>
</reference>
<dbReference type="SUPFAM" id="SSF56112">
    <property type="entry name" value="Protein kinase-like (PK-like)"/>
    <property type="match status" value="1"/>
</dbReference>
<keyword evidence="8" id="KW-0547">Nucleotide-binding</keyword>
<keyword evidence="14" id="KW-0325">Glycoprotein</keyword>
<evidence type="ECO:0000256" key="3">
    <source>
        <dbReference type="ARBA" id="ARBA00022527"/>
    </source>
</evidence>
<feature type="domain" description="Protein kinase" evidence="18">
    <location>
        <begin position="81"/>
        <end position="368"/>
    </location>
</feature>
<dbReference type="AlphaFoldDB" id="A0A8T0PQS0"/>
<organism evidence="19 20">
    <name type="scientific">Panicum virgatum</name>
    <name type="common">Blackwell switchgrass</name>
    <dbReference type="NCBI Taxonomy" id="38727"/>
    <lineage>
        <taxon>Eukaryota</taxon>
        <taxon>Viridiplantae</taxon>
        <taxon>Streptophyta</taxon>
        <taxon>Embryophyta</taxon>
        <taxon>Tracheophyta</taxon>
        <taxon>Spermatophyta</taxon>
        <taxon>Magnoliopsida</taxon>
        <taxon>Liliopsida</taxon>
        <taxon>Poales</taxon>
        <taxon>Poaceae</taxon>
        <taxon>PACMAD clade</taxon>
        <taxon>Panicoideae</taxon>
        <taxon>Panicodae</taxon>
        <taxon>Paniceae</taxon>
        <taxon>Panicinae</taxon>
        <taxon>Panicum</taxon>
        <taxon>Panicum sect. Hiantes</taxon>
    </lineage>
</organism>
<comment type="caution">
    <text evidence="19">The sequence shown here is derived from an EMBL/GenBank/DDBJ whole genome shotgun (WGS) entry which is preliminary data.</text>
</comment>
<evidence type="ECO:0000256" key="12">
    <source>
        <dbReference type="ARBA" id="ARBA00023136"/>
    </source>
</evidence>
<accession>A0A8T0PQS0</accession>